<accession>A0A7X5UXK6</accession>
<reference evidence="2 3" key="1">
    <citation type="submission" date="2020-03" db="EMBL/GenBank/DDBJ databases">
        <title>Genomic Encyclopedia of Type Strains, Phase IV (KMG-IV): sequencing the most valuable type-strain genomes for metagenomic binning, comparative biology and taxonomic classification.</title>
        <authorList>
            <person name="Goeker M."/>
        </authorList>
    </citation>
    <scope>NUCLEOTIDE SEQUENCE [LARGE SCALE GENOMIC DNA]</scope>
    <source>
        <strain evidence="2 3">DSM 4733</strain>
    </source>
</reference>
<comment type="caution">
    <text evidence="2">The sequence shown here is derived from an EMBL/GenBank/DDBJ whole genome shotgun (WGS) entry which is preliminary data.</text>
</comment>
<feature type="chain" id="PRO_5031397386" evidence="1">
    <location>
        <begin position="22"/>
        <end position="190"/>
    </location>
</feature>
<protein>
    <submittedName>
        <fullName evidence="2">Uncharacterized protein</fullName>
    </submittedName>
</protein>
<keyword evidence="3" id="KW-1185">Reference proteome</keyword>
<organism evidence="2 3">
    <name type="scientific">Sphingomonas leidyi</name>
    <dbReference type="NCBI Taxonomy" id="68569"/>
    <lineage>
        <taxon>Bacteria</taxon>
        <taxon>Pseudomonadati</taxon>
        <taxon>Pseudomonadota</taxon>
        <taxon>Alphaproteobacteria</taxon>
        <taxon>Sphingomonadales</taxon>
        <taxon>Sphingomonadaceae</taxon>
        <taxon>Sphingomonas</taxon>
    </lineage>
</organism>
<dbReference type="RefSeq" id="WP_243857123.1">
    <property type="nucleotide sequence ID" value="NZ_CP170557.1"/>
</dbReference>
<dbReference type="EMBL" id="JAASQV010000001">
    <property type="protein sequence ID" value="NIJ64057.1"/>
    <property type="molecule type" value="Genomic_DNA"/>
</dbReference>
<evidence type="ECO:0000256" key="1">
    <source>
        <dbReference type="SAM" id="SignalP"/>
    </source>
</evidence>
<dbReference type="AlphaFoldDB" id="A0A7X5UXK6"/>
<gene>
    <name evidence="2" type="ORF">FHR20_000988</name>
</gene>
<dbReference type="Proteomes" id="UP000564677">
    <property type="component" value="Unassembled WGS sequence"/>
</dbReference>
<name>A0A7X5UXK6_9SPHN</name>
<proteinExistence type="predicted"/>
<feature type="signal peptide" evidence="1">
    <location>
        <begin position="1"/>
        <end position="21"/>
    </location>
</feature>
<evidence type="ECO:0000313" key="3">
    <source>
        <dbReference type="Proteomes" id="UP000564677"/>
    </source>
</evidence>
<sequence length="190" mass="18062">MKIIAIGAAALAVLTAAPALAQSSGSGNIGGGIGVGVGGFTNGGINTDSLSSTSTSGVSGTINNELSASSGSGFGGTMNINSLPGGTSYAVVGGVGDAGTSISSSVSPSGVGSITSNSYNAGVYGGLTHGNAALNMQVMNFGESAGDYKFTANFNASNTTNVNAASIDWNAAGAVGLVGFGFGSLGWTVE</sequence>
<evidence type="ECO:0000313" key="2">
    <source>
        <dbReference type="EMBL" id="NIJ64057.1"/>
    </source>
</evidence>
<keyword evidence="1" id="KW-0732">Signal</keyword>